<feature type="transmembrane region" description="Helical" evidence="6">
    <location>
        <begin position="222"/>
        <end position="247"/>
    </location>
</feature>
<dbReference type="PANTHER" id="PTHR21716:SF4">
    <property type="entry name" value="TRANSMEMBRANE PROTEIN 245"/>
    <property type="match status" value="1"/>
</dbReference>
<dbReference type="InterPro" id="IPR002549">
    <property type="entry name" value="AI-2E-like"/>
</dbReference>
<dbReference type="PANTHER" id="PTHR21716">
    <property type="entry name" value="TRANSMEMBRANE PROTEIN"/>
    <property type="match status" value="1"/>
</dbReference>
<evidence type="ECO:0000256" key="3">
    <source>
        <dbReference type="ARBA" id="ARBA00022692"/>
    </source>
</evidence>
<organism evidence="7">
    <name type="scientific">termite gut metagenome</name>
    <dbReference type="NCBI Taxonomy" id="433724"/>
    <lineage>
        <taxon>unclassified sequences</taxon>
        <taxon>metagenomes</taxon>
        <taxon>organismal metagenomes</taxon>
    </lineage>
</organism>
<feature type="transmembrane region" description="Helical" evidence="6">
    <location>
        <begin position="7"/>
        <end position="25"/>
    </location>
</feature>
<feature type="transmembrane region" description="Helical" evidence="6">
    <location>
        <begin position="137"/>
        <end position="159"/>
    </location>
</feature>
<evidence type="ECO:0000256" key="1">
    <source>
        <dbReference type="ARBA" id="ARBA00004141"/>
    </source>
</evidence>
<feature type="transmembrane region" description="Helical" evidence="6">
    <location>
        <begin position="60"/>
        <end position="85"/>
    </location>
</feature>
<sequence>MTFKEQYRRYSLIAIIICTGLILLIHLKSFLGGLLGAMAIYIMLRGLMNLLTKKGMKPGLAAFILLISFVLCVLVPLSLAIWLLIDGIIDMNLDSQTIMHQIKHITNLLEEKTGYDMLDIGNLSSVAGTLSKVGQSILSGVSSFFVNVFVMIFVLYFMLKSGKRMEVYIQTLLPFSDTGKKEILNEIHRLVRSNAIGIPLQAVILGLIATLGYFLFNAPLPLIFGFLTCFATVIPIIGTALVWVPLVAYMGLSGDWTHALGLAIYAALIVSQTDNLIRFILQKKMADTHPLITFFGVVIGLSLFGFMGIIFGPLLLSVFLLCVNIFKKEYLEGKDSAI</sequence>
<comment type="similarity">
    <text evidence="2">Belongs to the autoinducer-2 exporter (AI-2E) (TC 2.A.86) family.</text>
</comment>
<protein>
    <recommendedName>
        <fullName evidence="8">AI-2 transport protein TqsA</fullName>
    </recommendedName>
</protein>
<dbReference type="EMBL" id="SNRY01000528">
    <property type="protein sequence ID" value="KAA6339543.1"/>
    <property type="molecule type" value="Genomic_DNA"/>
</dbReference>
<evidence type="ECO:0000256" key="2">
    <source>
        <dbReference type="ARBA" id="ARBA00009773"/>
    </source>
</evidence>
<dbReference type="AlphaFoldDB" id="A0A5J4S2L1"/>
<accession>A0A5J4S2L1</accession>
<evidence type="ECO:0000256" key="6">
    <source>
        <dbReference type="SAM" id="Phobius"/>
    </source>
</evidence>
<name>A0A5J4S2L1_9ZZZZ</name>
<feature type="transmembrane region" description="Helical" evidence="6">
    <location>
        <begin position="293"/>
        <end position="326"/>
    </location>
</feature>
<feature type="transmembrane region" description="Helical" evidence="6">
    <location>
        <begin position="195"/>
        <end position="216"/>
    </location>
</feature>
<proteinExistence type="inferred from homology"/>
<comment type="caution">
    <text evidence="7">The sequence shown here is derived from an EMBL/GenBank/DDBJ whole genome shotgun (WGS) entry which is preliminary data.</text>
</comment>
<keyword evidence="4 6" id="KW-1133">Transmembrane helix</keyword>
<evidence type="ECO:0000256" key="4">
    <source>
        <dbReference type="ARBA" id="ARBA00022989"/>
    </source>
</evidence>
<evidence type="ECO:0008006" key="8">
    <source>
        <dbReference type="Google" id="ProtNLM"/>
    </source>
</evidence>
<dbReference type="GO" id="GO:0016020">
    <property type="term" value="C:membrane"/>
    <property type="evidence" value="ECO:0007669"/>
    <property type="project" value="UniProtKB-SubCell"/>
</dbReference>
<evidence type="ECO:0000313" key="7">
    <source>
        <dbReference type="EMBL" id="KAA6339543.1"/>
    </source>
</evidence>
<reference evidence="7" key="1">
    <citation type="submission" date="2019-03" db="EMBL/GenBank/DDBJ databases">
        <title>Single cell metagenomics reveals metabolic interactions within the superorganism composed of flagellate Streblomastix strix and complex community of Bacteroidetes bacteria on its surface.</title>
        <authorList>
            <person name="Treitli S.C."/>
            <person name="Kolisko M."/>
            <person name="Husnik F."/>
            <person name="Keeling P."/>
            <person name="Hampl V."/>
        </authorList>
    </citation>
    <scope>NUCLEOTIDE SEQUENCE</scope>
    <source>
        <strain evidence="7">STM</strain>
    </source>
</reference>
<keyword evidence="3 6" id="KW-0812">Transmembrane</keyword>
<feature type="transmembrane region" description="Helical" evidence="6">
    <location>
        <begin position="259"/>
        <end position="281"/>
    </location>
</feature>
<comment type="subcellular location">
    <subcellularLocation>
        <location evidence="1">Membrane</location>
        <topology evidence="1">Multi-pass membrane protein</topology>
    </subcellularLocation>
</comment>
<dbReference type="Pfam" id="PF01594">
    <property type="entry name" value="AI-2E_transport"/>
    <property type="match status" value="1"/>
</dbReference>
<evidence type="ECO:0000256" key="5">
    <source>
        <dbReference type="ARBA" id="ARBA00023136"/>
    </source>
</evidence>
<gene>
    <name evidence="7" type="ORF">EZS27_012522</name>
</gene>
<keyword evidence="5 6" id="KW-0472">Membrane</keyword>